<dbReference type="InterPro" id="IPR042095">
    <property type="entry name" value="SUMF_sf"/>
</dbReference>
<dbReference type="Gene3D" id="3.90.1580.10">
    <property type="entry name" value="paralog of FGE (formylglycine-generating enzyme)"/>
    <property type="match status" value="1"/>
</dbReference>
<keyword evidence="3" id="KW-1185">Reference proteome</keyword>
<dbReference type="Pfam" id="PF03781">
    <property type="entry name" value="FGE-sulfatase"/>
    <property type="match status" value="1"/>
</dbReference>
<evidence type="ECO:0000313" key="2">
    <source>
        <dbReference type="EMBL" id="SEQ93609.1"/>
    </source>
</evidence>
<organism evidence="2 3">
    <name type="scientific">Pedobacter rhizosphaerae</name>
    <dbReference type="NCBI Taxonomy" id="390241"/>
    <lineage>
        <taxon>Bacteria</taxon>
        <taxon>Pseudomonadati</taxon>
        <taxon>Bacteroidota</taxon>
        <taxon>Sphingobacteriia</taxon>
        <taxon>Sphingobacteriales</taxon>
        <taxon>Sphingobacteriaceae</taxon>
        <taxon>Pedobacter</taxon>
    </lineage>
</organism>
<dbReference type="PANTHER" id="PTHR23150:SF19">
    <property type="entry name" value="FORMYLGLYCINE-GENERATING ENZYME"/>
    <property type="match status" value="1"/>
</dbReference>
<dbReference type="RefSeq" id="WP_217643794.1">
    <property type="nucleotide sequence ID" value="NZ_FOGG01000002.1"/>
</dbReference>
<dbReference type="STRING" id="390241.SAMN04488023_102199"/>
<gene>
    <name evidence="2" type="ORF">SAMN04488023_102199</name>
</gene>
<dbReference type="InterPro" id="IPR016187">
    <property type="entry name" value="CTDL_fold"/>
</dbReference>
<sequence length="257" mass="29376">MNCLFTNINFGLLVIFNNDKPQVNTMIQENNEILDINFLNAQLVTIPNGEITLRDDRLKQIWTVEIKSFLLSKYAVTQALYFQVMQVCPSTFSGNNLPVETISWRDAIGFCNQLSSISDLNPCYIFNLDTDDYQFDNLANGYRLATEAEWEYACKAGTQGIRYADLDEIAWYKNNANGSTHPVGLKAPNAFGLYDMLGNVWEWCSDIYDETVYGSYRIIRGGGWCDEERGCMATNRRRSHPKSFKIDDLGFRIAKNL</sequence>
<dbReference type="AlphaFoldDB" id="A0A1H9K3F9"/>
<evidence type="ECO:0000259" key="1">
    <source>
        <dbReference type="Pfam" id="PF03781"/>
    </source>
</evidence>
<proteinExistence type="predicted"/>
<protein>
    <submittedName>
        <fullName evidence="2">Formylglycine-generating enzyme, required for sulfatase activity, contains SUMF1/FGE domain</fullName>
    </submittedName>
</protein>
<dbReference type="EMBL" id="FOGG01000002">
    <property type="protein sequence ID" value="SEQ93609.1"/>
    <property type="molecule type" value="Genomic_DNA"/>
</dbReference>
<dbReference type="Proteomes" id="UP000199572">
    <property type="component" value="Unassembled WGS sequence"/>
</dbReference>
<dbReference type="PANTHER" id="PTHR23150">
    <property type="entry name" value="SULFATASE MODIFYING FACTOR 1, 2"/>
    <property type="match status" value="1"/>
</dbReference>
<dbReference type="InterPro" id="IPR005532">
    <property type="entry name" value="SUMF_dom"/>
</dbReference>
<accession>A0A1H9K3F9</accession>
<evidence type="ECO:0000313" key="3">
    <source>
        <dbReference type="Proteomes" id="UP000199572"/>
    </source>
</evidence>
<dbReference type="SUPFAM" id="SSF56436">
    <property type="entry name" value="C-type lectin-like"/>
    <property type="match status" value="1"/>
</dbReference>
<dbReference type="GO" id="GO:0120147">
    <property type="term" value="F:formylglycine-generating oxidase activity"/>
    <property type="evidence" value="ECO:0007669"/>
    <property type="project" value="TreeGrafter"/>
</dbReference>
<dbReference type="InterPro" id="IPR051043">
    <property type="entry name" value="Sulfatase_Mod_Factor_Kinase"/>
</dbReference>
<name>A0A1H9K3F9_9SPHI</name>
<reference evidence="2 3" key="1">
    <citation type="submission" date="2016-10" db="EMBL/GenBank/DDBJ databases">
        <authorList>
            <person name="de Groot N.N."/>
        </authorList>
    </citation>
    <scope>NUCLEOTIDE SEQUENCE [LARGE SCALE GENOMIC DNA]</scope>
    <source>
        <strain evidence="2 3">DSM 18610</strain>
    </source>
</reference>
<feature type="domain" description="Sulfatase-modifying factor enzyme-like" evidence="1">
    <location>
        <begin position="41"/>
        <end position="255"/>
    </location>
</feature>